<evidence type="ECO:0000313" key="4">
    <source>
        <dbReference type="EMBL" id="GCE23045.1"/>
    </source>
</evidence>
<organism evidence="4 5">
    <name type="scientific">Dictyobacter kobayashii</name>
    <dbReference type="NCBI Taxonomy" id="2014872"/>
    <lineage>
        <taxon>Bacteria</taxon>
        <taxon>Bacillati</taxon>
        <taxon>Chloroflexota</taxon>
        <taxon>Ktedonobacteria</taxon>
        <taxon>Ktedonobacterales</taxon>
        <taxon>Dictyobacteraceae</taxon>
        <taxon>Dictyobacter</taxon>
    </lineage>
</organism>
<dbReference type="InterPro" id="IPR002372">
    <property type="entry name" value="PQQ_rpt_dom"/>
</dbReference>
<feature type="domain" description="Pyrrolo-quinoline quinone repeat" evidence="3">
    <location>
        <begin position="348"/>
        <end position="461"/>
    </location>
</feature>
<dbReference type="Pfam" id="PF13360">
    <property type="entry name" value="PQQ_2"/>
    <property type="match status" value="2"/>
</dbReference>
<dbReference type="PANTHER" id="PTHR34512">
    <property type="entry name" value="CELL SURFACE PROTEIN"/>
    <property type="match status" value="1"/>
</dbReference>
<reference evidence="5" key="1">
    <citation type="submission" date="2018-12" db="EMBL/GenBank/DDBJ databases">
        <title>Tengunoibacter tsumagoiensis gen. nov., sp. nov., Dictyobacter kobayashii sp. nov., D. alpinus sp. nov., and D. joshuensis sp. nov. and description of Dictyobacteraceae fam. nov. within the order Ktedonobacterales isolated from Tengu-no-mugimeshi.</title>
        <authorList>
            <person name="Wang C.M."/>
            <person name="Zheng Y."/>
            <person name="Sakai Y."/>
            <person name="Toyoda A."/>
            <person name="Minakuchi Y."/>
            <person name="Abe K."/>
            <person name="Yokota A."/>
            <person name="Yabe S."/>
        </authorList>
    </citation>
    <scope>NUCLEOTIDE SEQUENCE [LARGE SCALE GENOMIC DNA]</scope>
    <source>
        <strain evidence="5">Uno11</strain>
    </source>
</reference>
<feature type="domain" description="Pyrrolo-quinoline quinone repeat" evidence="3">
    <location>
        <begin position="159"/>
        <end position="319"/>
    </location>
</feature>
<dbReference type="SUPFAM" id="SSF50998">
    <property type="entry name" value="Quinoprotein alcohol dehydrogenase-like"/>
    <property type="match status" value="2"/>
</dbReference>
<dbReference type="Gene3D" id="2.130.10.10">
    <property type="entry name" value="YVTN repeat-like/Quinoprotein amine dehydrogenase"/>
    <property type="match status" value="1"/>
</dbReference>
<feature type="region of interest" description="Disordered" evidence="1">
    <location>
        <begin position="75"/>
        <end position="97"/>
    </location>
</feature>
<keyword evidence="2" id="KW-0812">Transmembrane</keyword>
<keyword evidence="5" id="KW-1185">Reference proteome</keyword>
<evidence type="ECO:0000256" key="1">
    <source>
        <dbReference type="SAM" id="MobiDB-lite"/>
    </source>
</evidence>
<accession>A0A402AVE2</accession>
<dbReference type="InterPro" id="IPR011047">
    <property type="entry name" value="Quinoprotein_ADH-like_sf"/>
</dbReference>
<dbReference type="InterPro" id="IPR018391">
    <property type="entry name" value="PQQ_b-propeller_rpt"/>
</dbReference>
<keyword evidence="2" id="KW-1133">Transmembrane helix</keyword>
<dbReference type="InterPro" id="IPR015943">
    <property type="entry name" value="WD40/YVTN_repeat-like_dom_sf"/>
</dbReference>
<evidence type="ECO:0000259" key="3">
    <source>
        <dbReference type="Pfam" id="PF13360"/>
    </source>
</evidence>
<proteinExistence type="predicted"/>
<evidence type="ECO:0000256" key="2">
    <source>
        <dbReference type="SAM" id="Phobius"/>
    </source>
</evidence>
<evidence type="ECO:0000313" key="5">
    <source>
        <dbReference type="Proteomes" id="UP000287188"/>
    </source>
</evidence>
<name>A0A402AVE2_9CHLR</name>
<sequence>MDDKEHFRPEIVDEQIDALLQASSTAEKEARTVHDLQDLYQSDLQSLKRVRKRLDLGSDTNFEEESWLSNSHYNNTLSHHERSQPMQGQHTQRSGTSPRQVLIRRFGLIAAVLVAALLVGSLITALNIMRGQHSNVATTSNPSQVKTSAGLYIRYFNGVIKVDPMTGKTIWRYNLPQTKEMPQTAITHVDSAGNTLFVIANGKLKNGMYAGGMVALNAQNGATLWQKQLPPTGVGAMTWNNMTVANGNAYVISTDNKLKSEIVALDATTGATKTSYGLSLLINQISWDSGNLYLGTTQGLYVVNAQDGKVVWKDQGTEPGQRYSVLLYIENKIVYAAFNGNNSSYLKAYDAQNGTSLWQGKNFNGMISRSITISGQQMYANVITYGQPPASSITAFNINNGDVNWSVSAPSMASLPIGAPEVIDGVVYFPTTVSGQKGEVYTLNALNALTGKRLWQKPVDQGLAYYAALSNNIAYAARLDALPEPNTVIISAYTIDGKRLWQITINEDVLEMITQAG</sequence>
<comment type="caution">
    <text evidence="4">The sequence shown here is derived from an EMBL/GenBank/DDBJ whole genome shotgun (WGS) entry which is preliminary data.</text>
</comment>
<dbReference type="RefSeq" id="WP_161977864.1">
    <property type="nucleotide sequence ID" value="NZ_BIFS01000002.1"/>
</dbReference>
<feature type="transmembrane region" description="Helical" evidence="2">
    <location>
        <begin position="106"/>
        <end position="129"/>
    </location>
</feature>
<dbReference type="EMBL" id="BIFS01000002">
    <property type="protein sequence ID" value="GCE23045.1"/>
    <property type="molecule type" value="Genomic_DNA"/>
</dbReference>
<dbReference type="AlphaFoldDB" id="A0A402AVE2"/>
<protein>
    <recommendedName>
        <fullName evidence="3">Pyrrolo-quinoline quinone repeat domain-containing protein</fullName>
    </recommendedName>
</protein>
<keyword evidence="2" id="KW-0472">Membrane</keyword>
<dbReference type="PANTHER" id="PTHR34512:SF30">
    <property type="entry name" value="OUTER MEMBRANE PROTEIN ASSEMBLY FACTOR BAMB"/>
    <property type="match status" value="1"/>
</dbReference>
<feature type="compositionally biased region" description="Polar residues" evidence="1">
    <location>
        <begin position="84"/>
        <end position="97"/>
    </location>
</feature>
<gene>
    <name evidence="4" type="ORF">KDK_68450</name>
</gene>
<dbReference type="Proteomes" id="UP000287188">
    <property type="component" value="Unassembled WGS sequence"/>
</dbReference>
<dbReference type="SMART" id="SM00564">
    <property type="entry name" value="PQQ"/>
    <property type="match status" value="7"/>
</dbReference>
<dbReference type="Gene3D" id="2.140.10.10">
    <property type="entry name" value="Quinoprotein alcohol dehydrogenase-like superfamily"/>
    <property type="match status" value="1"/>
</dbReference>